<reference evidence="2" key="1">
    <citation type="submission" date="2016-10" db="EMBL/GenBank/DDBJ databases">
        <authorList>
            <person name="Varghese N."/>
            <person name="Submissions S."/>
        </authorList>
    </citation>
    <scope>NUCLEOTIDE SEQUENCE [LARGE SCALE GENOMIC DNA]</scope>
    <source>
        <strain evidence="2">XJ109</strain>
    </source>
</reference>
<dbReference type="AlphaFoldDB" id="A0A1I4XYM5"/>
<name>A0A1I4XYM5_9FLAO</name>
<dbReference type="Proteomes" id="UP000199149">
    <property type="component" value="Unassembled WGS sequence"/>
</dbReference>
<proteinExistence type="predicted"/>
<organism evidence="1 2">
    <name type="scientific">Algoriella xinjiangensis</name>
    <dbReference type="NCBI Taxonomy" id="684065"/>
    <lineage>
        <taxon>Bacteria</taxon>
        <taxon>Pseudomonadati</taxon>
        <taxon>Bacteroidota</taxon>
        <taxon>Flavobacteriia</taxon>
        <taxon>Flavobacteriales</taxon>
        <taxon>Weeksellaceae</taxon>
        <taxon>Algoriella</taxon>
    </lineage>
</organism>
<gene>
    <name evidence="1" type="ORF">SAMN05421738_11026</name>
</gene>
<accession>A0A1I4XYM5</accession>
<dbReference type="PROSITE" id="PS51257">
    <property type="entry name" value="PROKAR_LIPOPROTEIN"/>
    <property type="match status" value="1"/>
</dbReference>
<evidence type="ECO:0000313" key="2">
    <source>
        <dbReference type="Proteomes" id="UP000199149"/>
    </source>
</evidence>
<protein>
    <recommendedName>
        <fullName evidence="3">Lipoprotein</fullName>
    </recommendedName>
</protein>
<dbReference type="EMBL" id="FOUZ01000010">
    <property type="protein sequence ID" value="SFN30887.1"/>
    <property type="molecule type" value="Genomic_DNA"/>
</dbReference>
<evidence type="ECO:0000313" key="1">
    <source>
        <dbReference type="EMBL" id="SFN30887.1"/>
    </source>
</evidence>
<evidence type="ECO:0008006" key="3">
    <source>
        <dbReference type="Google" id="ProtNLM"/>
    </source>
</evidence>
<dbReference type="OrthoDB" id="1447753at2"/>
<dbReference type="RefSeq" id="WP_092908602.1">
    <property type="nucleotide sequence ID" value="NZ_FOUZ01000010.1"/>
</dbReference>
<keyword evidence="2" id="KW-1185">Reference proteome</keyword>
<sequence length="129" mass="14914">MKNIIVIASLFIFLFSCNNEDDVSNTIYKDKYERYIVYKDSINDTIKGNGVVRVSQKNNVYKFDFEGTSKAIKSLENIEMEMTGGNTLRNVDWTPSKIIMMTKDSLNISYQIKNETWFVSGLKKDSIKK</sequence>